<dbReference type="GO" id="GO:0036297">
    <property type="term" value="P:interstrand cross-link repair"/>
    <property type="evidence" value="ECO:0007669"/>
    <property type="project" value="TreeGrafter"/>
</dbReference>
<keyword evidence="2" id="KW-1017">Isopeptide bond</keyword>
<evidence type="ECO:0000256" key="3">
    <source>
        <dbReference type="ARBA" id="ARBA00022843"/>
    </source>
</evidence>
<feature type="compositionally biased region" description="Acidic residues" evidence="6">
    <location>
        <begin position="1640"/>
        <end position="1680"/>
    </location>
</feature>
<dbReference type="SUPFAM" id="SSF48371">
    <property type="entry name" value="ARM repeat"/>
    <property type="match status" value="1"/>
</dbReference>
<evidence type="ECO:0000256" key="4">
    <source>
        <dbReference type="ARBA" id="ARBA00023242"/>
    </source>
</evidence>
<dbReference type="InterPro" id="IPR016024">
    <property type="entry name" value="ARM-type_fold"/>
</dbReference>
<feature type="compositionally biased region" description="Basic and acidic residues" evidence="6">
    <location>
        <begin position="1046"/>
        <end position="1062"/>
    </location>
</feature>
<name>A0A9W7AVM4_9STRA</name>
<feature type="region of interest" description="Disordered" evidence="6">
    <location>
        <begin position="1146"/>
        <end position="1167"/>
    </location>
</feature>
<evidence type="ECO:0000313" key="8">
    <source>
        <dbReference type="Proteomes" id="UP001165122"/>
    </source>
</evidence>
<feature type="region of interest" description="Disordered" evidence="6">
    <location>
        <begin position="51"/>
        <end position="101"/>
    </location>
</feature>
<dbReference type="GO" id="GO:1990918">
    <property type="term" value="P:double-strand break repair involved in meiotic recombination"/>
    <property type="evidence" value="ECO:0007669"/>
    <property type="project" value="TreeGrafter"/>
</dbReference>
<evidence type="ECO:0008006" key="9">
    <source>
        <dbReference type="Google" id="ProtNLM"/>
    </source>
</evidence>
<feature type="region of interest" description="Disordered" evidence="6">
    <location>
        <begin position="1035"/>
        <end position="1062"/>
    </location>
</feature>
<dbReference type="Proteomes" id="UP001165122">
    <property type="component" value="Unassembled WGS sequence"/>
</dbReference>
<comment type="caution">
    <text evidence="7">The sequence shown here is derived from an EMBL/GenBank/DDBJ whole genome shotgun (WGS) entry which is preliminary data.</text>
</comment>
<comment type="subcellular location">
    <subcellularLocation>
        <location evidence="1">Nucleus</location>
    </subcellularLocation>
</comment>
<feature type="compositionally biased region" description="Low complexity" evidence="6">
    <location>
        <begin position="757"/>
        <end position="768"/>
    </location>
</feature>
<feature type="region of interest" description="Disordered" evidence="6">
    <location>
        <begin position="983"/>
        <end position="1009"/>
    </location>
</feature>
<dbReference type="GO" id="GO:0031573">
    <property type="term" value="P:mitotic intra-S DNA damage checkpoint signaling"/>
    <property type="evidence" value="ECO:0007669"/>
    <property type="project" value="TreeGrafter"/>
</dbReference>
<comment type="similarity">
    <text evidence="5">Belongs to the Fanconi anemia protein FANCD2 family.</text>
</comment>
<dbReference type="EMBL" id="BRXW01000713">
    <property type="protein sequence ID" value="GMH75219.1"/>
    <property type="molecule type" value="Genomic_DNA"/>
</dbReference>
<keyword evidence="3" id="KW-0832">Ubl conjugation</keyword>
<accession>A0A9W7AVM4</accession>
<dbReference type="GO" id="GO:0070182">
    <property type="term" value="F:DNA polymerase binding"/>
    <property type="evidence" value="ECO:0007669"/>
    <property type="project" value="TreeGrafter"/>
</dbReference>
<feature type="compositionally biased region" description="Polar residues" evidence="6">
    <location>
        <begin position="983"/>
        <end position="1004"/>
    </location>
</feature>
<organism evidence="7 8">
    <name type="scientific">Triparma laevis f. longispina</name>
    <dbReference type="NCBI Taxonomy" id="1714387"/>
    <lineage>
        <taxon>Eukaryota</taxon>
        <taxon>Sar</taxon>
        <taxon>Stramenopiles</taxon>
        <taxon>Ochrophyta</taxon>
        <taxon>Bolidophyceae</taxon>
        <taxon>Parmales</taxon>
        <taxon>Triparmaceae</taxon>
        <taxon>Triparma</taxon>
    </lineage>
</organism>
<protein>
    <recommendedName>
        <fullName evidence="9">Fanconi anemia group D2 protein</fullName>
    </recommendedName>
</protein>
<evidence type="ECO:0000256" key="1">
    <source>
        <dbReference type="ARBA" id="ARBA00004123"/>
    </source>
</evidence>
<sequence>MIVSVALGHQIFHHCRTSPSPLHPSTFCPQTSINQICHRCSPPKPLSPSSCNPWTSADVPNANNPTNDGPASKKANTNTASNPSTSTNPGPSNPAAEHLDTSGPCFMKLLSECGVVLPSPQSDDSDTPSNAPLPYCITVSPNTLRSSVASLLKELQQLPAVDLQTIVLDDMEAVLSDETTLHSMLLPMNLEASTSSNSNSSSLVKVLLRQPFLQSRLLQLLLQALPSIDTSTSLNPIPKLILTSVRWLDTIYDPTTLTATTLEVISVCEKAMQLDLISILPDIIPDSSADKAVEKLMELKEDDPSLLLPILDAVSSLRLSPVSLHALTFTTLDSISAAEPSSLPAITRFLMHHTSTSFSADVVKNLRGQLKILPTASAEQSSASTLIFEALAQGFQYRPDLTTELLNQITATVDSSEHSVADVFLLLCANLAPHNKIKITNTIRKKILHRIIGQELVNDAIENLGDQITILVPSFLGLADSLLRAPELPCRELGGAIYEALFFELKDLMARQEIVAQLTTHVGSGSSSEVDCAMSVLQQLTVKDSAKLKPFSAFITSMLDSLSNMTLPQIRRLFVTLFTLADDTDGDDVRIVIRKHLSHANVRMKRIGIIGVTAFAVSKSLNLRKDNRQMATIVSLETGVAFPAERLQFADSTNANGAAESNNNAPTSGDDVIKVFSEIKTMLELAHDTCDPSKNRAMYLSPDAPSPLGFLFDELALAIKGNQVAPVVKTWVLERYQDLLENLFMGDFEEHDEDGAEGAANNNANANNPTPGDNLLPDVTNPSISPNVLKPTDSADLSLLSTEETAAHRQEAFGEMRFNEDGVEADIYLRLLPFAVTKDAVKMSQLSILVPLLRLLSACHDPRYGGSGLADIDAVIGAPLLLMESEQAGINYQDLPEHTKRAGLMSTYYAVNWVRELLNCFVHDVAFPNFSLTQGGGDEQIAENLDIKSKIVKRLVTLVELEDDLRFQSRDCDSFCPPNCSSLLNRRSKPSQSDASSFNDSQQDLILPPAPDYKEMTKEDAKEARVTHNNIVKGLKAKHRQLKAQDNQKQKKLEQETDKKRDLLESRTMASLRRLSPDMVLALGFPTMAAIVGSNPSQVAASQALTSSSEFRVGGKAASLLLRMLNESLEAVVVTKPTLSWLSRDDGSSANKDLVDDDDSENPYTGGRSGVALTKLDRYITRLLEGGVFASVHEHLVVMVEIIGNDGAENENGEQQMGEEDKAGVVGCLDYTLSLIRLLMGSEKLTVCKEGRALLFSILKQLANGEKGSPTATQRSVAPSQPQQATAVVFVTALKALFDLVEEISQYPQNNELSFNMKVISTLESIIGCSQRLVDALIEPHQQLETAAGEVRKIAMQCRKKLSQLSLKFLSYDWCPVEMRSTRNKFMYSKANVGVMVRAYVENSGTDKILIDAKIPLDLLKTDVSKIGRIGALTNLSSIIEKLAETENQKGPVVEYPTLTGQSVVGYFSVIVGGLSVELERLFQYTFVAKESCKDMVMRAITALTMEFKKMCDLVKKHECFRKKTILLAHVKGGVRFVETYVKIVLPYFGQHFDALEDELLRSIKEIQLLTRSLQNITSWGKRENDLALIKETPKVKKTLELFIYSVKGLMKDNNVVSAIFNANLKARDLDGSELKGSSESEEESDDDDDDDGDDDSDDEEGEGEGGDDSDDDDDDDNEV</sequence>
<dbReference type="GO" id="GO:0007129">
    <property type="term" value="P:homologous chromosome pairing at meiosis"/>
    <property type="evidence" value="ECO:0007669"/>
    <property type="project" value="TreeGrafter"/>
</dbReference>
<reference evidence="8" key="1">
    <citation type="journal article" date="2023" name="Commun. Biol.">
        <title>Genome analysis of Parmales, the sister group of diatoms, reveals the evolutionary specialization of diatoms from phago-mixotrophs to photoautotrophs.</title>
        <authorList>
            <person name="Ban H."/>
            <person name="Sato S."/>
            <person name="Yoshikawa S."/>
            <person name="Yamada K."/>
            <person name="Nakamura Y."/>
            <person name="Ichinomiya M."/>
            <person name="Sato N."/>
            <person name="Blanc-Mathieu R."/>
            <person name="Endo H."/>
            <person name="Kuwata A."/>
            <person name="Ogata H."/>
        </authorList>
    </citation>
    <scope>NUCLEOTIDE SEQUENCE [LARGE SCALE GENOMIC DNA]</scope>
    <source>
        <strain evidence="8">NIES 3700</strain>
    </source>
</reference>
<keyword evidence="4" id="KW-0539">Nucleus</keyword>
<dbReference type="GO" id="GO:0005634">
    <property type="term" value="C:nucleus"/>
    <property type="evidence" value="ECO:0007669"/>
    <property type="project" value="UniProtKB-SubCell"/>
</dbReference>
<dbReference type="PANTHER" id="PTHR32086">
    <property type="entry name" value="FANCONI ANEMIA GROUP D2 PROTEIN"/>
    <property type="match status" value="1"/>
</dbReference>
<dbReference type="Pfam" id="PF14631">
    <property type="entry name" value="FancD2"/>
    <property type="match status" value="2"/>
</dbReference>
<dbReference type="GO" id="GO:0000793">
    <property type="term" value="C:condensed chromosome"/>
    <property type="evidence" value="ECO:0007669"/>
    <property type="project" value="TreeGrafter"/>
</dbReference>
<feature type="region of interest" description="Disordered" evidence="6">
    <location>
        <begin position="752"/>
        <end position="786"/>
    </location>
</feature>
<evidence type="ECO:0000256" key="2">
    <source>
        <dbReference type="ARBA" id="ARBA00022499"/>
    </source>
</evidence>
<gene>
    <name evidence="7" type="ORF">TrLO_g9395</name>
</gene>
<dbReference type="OrthoDB" id="27031at2759"/>
<evidence type="ECO:0000256" key="6">
    <source>
        <dbReference type="SAM" id="MobiDB-lite"/>
    </source>
</evidence>
<keyword evidence="8" id="KW-1185">Reference proteome</keyword>
<feature type="region of interest" description="Disordered" evidence="6">
    <location>
        <begin position="1631"/>
        <end position="1680"/>
    </location>
</feature>
<dbReference type="PANTHER" id="PTHR32086:SF0">
    <property type="entry name" value="FANCONI ANEMIA GROUP D2 PROTEIN"/>
    <property type="match status" value="1"/>
</dbReference>
<evidence type="ECO:0000313" key="7">
    <source>
        <dbReference type="EMBL" id="GMH75219.1"/>
    </source>
</evidence>
<dbReference type="InterPro" id="IPR029448">
    <property type="entry name" value="FANCD2"/>
</dbReference>
<feature type="compositionally biased region" description="Low complexity" evidence="6">
    <location>
        <begin position="75"/>
        <end position="95"/>
    </location>
</feature>
<evidence type="ECO:0000256" key="5">
    <source>
        <dbReference type="ARBA" id="ARBA00093456"/>
    </source>
</evidence>
<proteinExistence type="inferred from homology"/>